<name>A0ACC2RXB4_9FUNG</name>
<evidence type="ECO:0000313" key="1">
    <source>
        <dbReference type="EMBL" id="KAJ9054689.1"/>
    </source>
</evidence>
<accession>A0ACC2RXB4</accession>
<comment type="caution">
    <text evidence="1">The sequence shown here is derived from an EMBL/GenBank/DDBJ whole genome shotgun (WGS) entry which is preliminary data.</text>
</comment>
<dbReference type="EMBL" id="QTSX02006429">
    <property type="protein sequence ID" value="KAJ9054689.1"/>
    <property type="molecule type" value="Genomic_DNA"/>
</dbReference>
<keyword evidence="2" id="KW-1185">Reference proteome</keyword>
<sequence length="161" mass="17530">MPPPCGLVASPFSILTTISYNKQYLLIILSFFIGLLSSPTPSTELSLVQLQQDESFIDADLAQELGLSASENCLQIILGNSIKDTGYKCEQELPLVIGNNTYPSSLILLKGLPHPLILGDSWSDRHGLILNYQEQNITLGDKGTRNTVPFCTNPKNPPKGS</sequence>
<evidence type="ECO:0000313" key="2">
    <source>
        <dbReference type="Proteomes" id="UP001165960"/>
    </source>
</evidence>
<reference evidence="1" key="1">
    <citation type="submission" date="2022-04" db="EMBL/GenBank/DDBJ databases">
        <title>Genome of the entomopathogenic fungus Entomophthora muscae.</title>
        <authorList>
            <person name="Elya C."/>
            <person name="Lovett B.R."/>
            <person name="Lee E."/>
            <person name="Macias A.M."/>
            <person name="Hajek A.E."/>
            <person name="De Bivort B.L."/>
            <person name="Kasson M.T."/>
            <person name="De Fine Licht H.H."/>
            <person name="Stajich J.E."/>
        </authorList>
    </citation>
    <scope>NUCLEOTIDE SEQUENCE</scope>
    <source>
        <strain evidence="1">Berkeley</strain>
    </source>
</reference>
<dbReference type="Proteomes" id="UP001165960">
    <property type="component" value="Unassembled WGS sequence"/>
</dbReference>
<proteinExistence type="predicted"/>
<protein>
    <submittedName>
        <fullName evidence="1">Uncharacterized protein</fullName>
    </submittedName>
</protein>
<organism evidence="1 2">
    <name type="scientific">Entomophthora muscae</name>
    <dbReference type="NCBI Taxonomy" id="34485"/>
    <lineage>
        <taxon>Eukaryota</taxon>
        <taxon>Fungi</taxon>
        <taxon>Fungi incertae sedis</taxon>
        <taxon>Zoopagomycota</taxon>
        <taxon>Entomophthoromycotina</taxon>
        <taxon>Entomophthoromycetes</taxon>
        <taxon>Entomophthorales</taxon>
        <taxon>Entomophthoraceae</taxon>
        <taxon>Entomophthora</taxon>
    </lineage>
</organism>
<gene>
    <name evidence="1" type="ORF">DSO57_1011479</name>
</gene>